<dbReference type="InterPro" id="IPR017451">
    <property type="entry name" value="F-box-assoc_interact_dom"/>
</dbReference>
<dbReference type="InterPro" id="IPR001810">
    <property type="entry name" value="F-box_dom"/>
</dbReference>
<protein>
    <recommendedName>
        <fullName evidence="1">F-box domain-containing protein</fullName>
    </recommendedName>
</protein>
<feature type="non-terminal residue" evidence="2">
    <location>
        <position position="1"/>
    </location>
</feature>
<dbReference type="InterPro" id="IPR036047">
    <property type="entry name" value="F-box-like_dom_sf"/>
</dbReference>
<gene>
    <name evidence="2" type="ORF">PIB30_098604</name>
</gene>
<dbReference type="EMBL" id="JASCZI010153576">
    <property type="protein sequence ID" value="MED6177492.1"/>
    <property type="molecule type" value="Genomic_DNA"/>
</dbReference>
<keyword evidence="3" id="KW-1185">Reference proteome</keyword>
<comment type="caution">
    <text evidence="2">The sequence shown here is derived from an EMBL/GenBank/DDBJ whole genome shotgun (WGS) entry which is preliminary data.</text>
</comment>
<dbReference type="Pfam" id="PF07734">
    <property type="entry name" value="FBA_1"/>
    <property type="match status" value="1"/>
</dbReference>
<accession>A0ABU6VWZ2</accession>
<evidence type="ECO:0000259" key="1">
    <source>
        <dbReference type="SMART" id="SM00256"/>
    </source>
</evidence>
<feature type="domain" description="F-box" evidence="1">
    <location>
        <begin position="11"/>
        <end position="50"/>
    </location>
</feature>
<dbReference type="PANTHER" id="PTHR31672">
    <property type="entry name" value="BNACNNG10540D PROTEIN"/>
    <property type="match status" value="1"/>
</dbReference>
<dbReference type="Gene3D" id="1.20.1280.50">
    <property type="match status" value="1"/>
</dbReference>
<sequence>PPSPQSMNEILPLELIQVILLRVPAKHLGGLSCVSKLWQSVISDPHFAESHLHHSPAPTHAYLFIENYRQAYVYNLDALFNDYNDDDASEVRVVPPPFKKKLSPNFIVLLSCRGFLLVRSSDRNSLVVFNPLTGDASETICCSHILSHIKCSCFYGFGYDASQDDYLFVVAWTDDQNQDRFDYFSLRSNSWIHLAFAFPKPLGEVPQRRGSFLNGAIHWVSYRVSPCNNDILVFDMKERTFSKISCPNKL</sequence>
<dbReference type="SUPFAM" id="SSF50965">
    <property type="entry name" value="Galactose oxidase, central domain"/>
    <property type="match status" value="1"/>
</dbReference>
<proteinExistence type="predicted"/>
<dbReference type="InterPro" id="IPR050796">
    <property type="entry name" value="SCF_F-box_component"/>
</dbReference>
<reference evidence="2 3" key="1">
    <citation type="journal article" date="2023" name="Plants (Basel)">
        <title>Bridging the Gap: Combining Genomics and Transcriptomics Approaches to Understand Stylosanthes scabra, an Orphan Legume from the Brazilian Caatinga.</title>
        <authorList>
            <person name="Ferreira-Neto J.R.C."/>
            <person name="da Silva M.D."/>
            <person name="Binneck E."/>
            <person name="de Melo N.F."/>
            <person name="da Silva R.H."/>
            <person name="de Melo A.L.T.M."/>
            <person name="Pandolfi V."/>
            <person name="Bustamante F.O."/>
            <person name="Brasileiro-Vidal A.C."/>
            <person name="Benko-Iseppon A.M."/>
        </authorList>
    </citation>
    <scope>NUCLEOTIDE SEQUENCE [LARGE SCALE GENOMIC DNA]</scope>
    <source>
        <tissue evidence="2">Leaves</tissue>
    </source>
</reference>
<evidence type="ECO:0000313" key="3">
    <source>
        <dbReference type="Proteomes" id="UP001341840"/>
    </source>
</evidence>
<dbReference type="SUPFAM" id="SSF81383">
    <property type="entry name" value="F-box domain"/>
    <property type="match status" value="1"/>
</dbReference>
<dbReference type="SMART" id="SM00256">
    <property type="entry name" value="FBOX"/>
    <property type="match status" value="1"/>
</dbReference>
<dbReference type="NCBIfam" id="TIGR01640">
    <property type="entry name" value="F_box_assoc_1"/>
    <property type="match status" value="1"/>
</dbReference>
<organism evidence="2 3">
    <name type="scientific">Stylosanthes scabra</name>
    <dbReference type="NCBI Taxonomy" id="79078"/>
    <lineage>
        <taxon>Eukaryota</taxon>
        <taxon>Viridiplantae</taxon>
        <taxon>Streptophyta</taxon>
        <taxon>Embryophyta</taxon>
        <taxon>Tracheophyta</taxon>
        <taxon>Spermatophyta</taxon>
        <taxon>Magnoliopsida</taxon>
        <taxon>eudicotyledons</taxon>
        <taxon>Gunneridae</taxon>
        <taxon>Pentapetalae</taxon>
        <taxon>rosids</taxon>
        <taxon>fabids</taxon>
        <taxon>Fabales</taxon>
        <taxon>Fabaceae</taxon>
        <taxon>Papilionoideae</taxon>
        <taxon>50 kb inversion clade</taxon>
        <taxon>dalbergioids sensu lato</taxon>
        <taxon>Dalbergieae</taxon>
        <taxon>Pterocarpus clade</taxon>
        <taxon>Stylosanthes</taxon>
    </lineage>
</organism>
<name>A0ABU6VWZ2_9FABA</name>
<dbReference type="Proteomes" id="UP001341840">
    <property type="component" value="Unassembled WGS sequence"/>
</dbReference>
<dbReference type="InterPro" id="IPR011043">
    <property type="entry name" value="Gal_Oxase/kelch_b-propeller"/>
</dbReference>
<evidence type="ECO:0000313" key="2">
    <source>
        <dbReference type="EMBL" id="MED6177492.1"/>
    </source>
</evidence>
<dbReference type="Pfam" id="PF00646">
    <property type="entry name" value="F-box"/>
    <property type="match status" value="1"/>
</dbReference>
<dbReference type="InterPro" id="IPR006527">
    <property type="entry name" value="F-box-assoc_dom_typ1"/>
</dbReference>
<dbReference type="PANTHER" id="PTHR31672:SF13">
    <property type="entry name" value="F-BOX PROTEIN CPR30-LIKE"/>
    <property type="match status" value="1"/>
</dbReference>